<dbReference type="AlphaFoldDB" id="A0A6B3N906"/>
<dbReference type="PROSITE" id="PS51257">
    <property type="entry name" value="PROKAR_LIPOPROTEIN"/>
    <property type="match status" value="1"/>
</dbReference>
<name>A0A6B3N906_9CYAN</name>
<proteinExistence type="predicted"/>
<sequence>MLKTIHLKLVIMSILGLTLSLILSCGNLQHAIDSSKATESTNANQTTNITNSSEARLSLGVNLYRVSNWSSELPFLDAFKSSKKWITQCTRGKSGCSNSWSTNEYDKLDLDEHGWVKSLPSPEAAPEYTHVATVMFRDIGSYPGGQYVVLYDGEGTIEYKFDANKDEAGSKPGKDIINVTPSNAGIYLAITSTDPNKTGNYIRNIHVVKIEDEDNYESEIFNPKFIDKISTFQALRFMDWMNTNSSEQREWKNRPKLDDASYAHGKGVPAEIMIELANRLKINPWFTMPHMATDQYLANFAQLVKDSLDPDLTIYLEYSNEVWNSNFKQFHWVKDNGAIPGGKTPHQSYGVRTAQMCKIWKEAFAQESNRVKCVMGTHTANPWVAGQVLNCDKWKEAPCYEHGIDALAITGYFSGRLGQPKYEKTLESWIDDPNINEFERALTQLKDGSVLGTEGDNTEDLATRFDDYSKIAQEKGLELLVYEGGSHVVGRKQVAHNKKLTEFFIELHRKPEFYDRYTEMLEAWKDPEGIRTLFMHFSSIGKPSKWGSWGALEHIDQDSSPRYDALMNFIKQNEIVDTR</sequence>
<protein>
    <submittedName>
        <fullName evidence="1">Cellulose-binding protein</fullName>
    </submittedName>
</protein>
<dbReference type="EMBL" id="JAAHFQ010000169">
    <property type="protein sequence ID" value="NER28090.1"/>
    <property type="molecule type" value="Genomic_DNA"/>
</dbReference>
<reference evidence="1" key="1">
    <citation type="submission" date="2019-11" db="EMBL/GenBank/DDBJ databases">
        <title>Genomic insights into an expanded diversity of filamentous marine cyanobacteria reveals the extraordinary biosynthetic potential of Moorea and Okeania.</title>
        <authorList>
            <person name="Ferreira Leao T."/>
            <person name="Wang M."/>
            <person name="Moss N."/>
            <person name="Da Silva R."/>
            <person name="Sanders J."/>
            <person name="Nurk S."/>
            <person name="Gurevich A."/>
            <person name="Humphrey G."/>
            <person name="Reher R."/>
            <person name="Zhu Q."/>
            <person name="Belda-Ferre P."/>
            <person name="Glukhov E."/>
            <person name="Rex R."/>
            <person name="Dorrestein P.C."/>
            <person name="Knight R."/>
            <person name="Pevzner P."/>
            <person name="Gerwick W.H."/>
            <person name="Gerwick L."/>
        </authorList>
    </citation>
    <scope>NUCLEOTIDE SEQUENCE</scope>
    <source>
        <strain evidence="1">SIO1C4</strain>
    </source>
</reference>
<accession>A0A6B3N906</accession>
<evidence type="ECO:0000313" key="1">
    <source>
        <dbReference type="EMBL" id="NER28090.1"/>
    </source>
</evidence>
<organism evidence="1">
    <name type="scientific">Symploca sp. SIO1C4</name>
    <dbReference type="NCBI Taxonomy" id="2607765"/>
    <lineage>
        <taxon>Bacteria</taxon>
        <taxon>Bacillati</taxon>
        <taxon>Cyanobacteriota</taxon>
        <taxon>Cyanophyceae</taxon>
        <taxon>Coleofasciculales</taxon>
        <taxon>Coleofasciculaceae</taxon>
        <taxon>Symploca</taxon>
    </lineage>
</organism>
<comment type="caution">
    <text evidence="1">The sequence shown here is derived from an EMBL/GenBank/DDBJ whole genome shotgun (WGS) entry which is preliminary data.</text>
</comment>
<gene>
    <name evidence="1" type="ORF">F6J89_10760</name>
</gene>